<name>L8JXL5_9BACT</name>
<keyword evidence="1" id="KW-0472">Membrane</keyword>
<evidence type="ECO:0000256" key="1">
    <source>
        <dbReference type="SAM" id="Phobius"/>
    </source>
</evidence>
<gene>
    <name evidence="3" type="ORF">C900_00884</name>
</gene>
<sequence length="193" mass="21681">MQVTEEQKQHVRTLLVHGRKIEAIKYLRDHFDLSLRESKRLAELIDEDIADHEYVGPPPVFTRAGSKAGSVIGLVFGIIGAIMLSLIIYLFISHQKFLETAEPAIGVVVSNPSQPVIDYEYKGQMYSYYSTVSSNPPSYELGEQVEVFVNPDNPTDVIVNTFTERWFVITLIGGMGLLFFGIGMAVFFAFRGR</sequence>
<dbReference type="AlphaFoldDB" id="L8JXL5"/>
<evidence type="ECO:0000313" key="3">
    <source>
        <dbReference type="EMBL" id="ELR72923.1"/>
    </source>
</evidence>
<keyword evidence="1" id="KW-1133">Transmembrane helix</keyword>
<reference evidence="3 4" key="1">
    <citation type="submission" date="2012-12" db="EMBL/GenBank/DDBJ databases">
        <title>Genome assembly of Fulvivirga imtechensis AK7.</title>
        <authorList>
            <person name="Nupur N."/>
            <person name="Khatri I."/>
            <person name="Kumar R."/>
            <person name="Subramanian S."/>
            <person name="Pinnaka A."/>
        </authorList>
    </citation>
    <scope>NUCLEOTIDE SEQUENCE [LARGE SCALE GENOMIC DNA]</scope>
    <source>
        <strain evidence="3 4">AK7</strain>
    </source>
</reference>
<evidence type="ECO:0000259" key="2">
    <source>
        <dbReference type="Pfam" id="PF12158"/>
    </source>
</evidence>
<dbReference type="Pfam" id="PF12158">
    <property type="entry name" value="DUF3592"/>
    <property type="match status" value="1"/>
</dbReference>
<keyword evidence="1" id="KW-0812">Transmembrane</keyword>
<dbReference type="Gene3D" id="3.30.1390.10">
    <property type="match status" value="1"/>
</dbReference>
<dbReference type="OrthoDB" id="954824at2"/>
<feature type="transmembrane region" description="Helical" evidence="1">
    <location>
        <begin position="166"/>
        <end position="190"/>
    </location>
</feature>
<keyword evidence="4" id="KW-1185">Reference proteome</keyword>
<dbReference type="InterPro" id="IPR021994">
    <property type="entry name" value="DUF3592"/>
</dbReference>
<dbReference type="EMBL" id="AMZN01000014">
    <property type="protein sequence ID" value="ELR72923.1"/>
    <property type="molecule type" value="Genomic_DNA"/>
</dbReference>
<protein>
    <recommendedName>
        <fullName evidence="2">DUF3592 domain-containing protein</fullName>
    </recommendedName>
</protein>
<evidence type="ECO:0000313" key="4">
    <source>
        <dbReference type="Proteomes" id="UP000011135"/>
    </source>
</evidence>
<feature type="domain" description="DUF3592" evidence="2">
    <location>
        <begin position="114"/>
        <end position="162"/>
    </location>
</feature>
<proteinExistence type="predicted"/>
<feature type="transmembrane region" description="Helical" evidence="1">
    <location>
        <begin position="71"/>
        <end position="92"/>
    </location>
</feature>
<dbReference type="Proteomes" id="UP000011135">
    <property type="component" value="Unassembled WGS sequence"/>
</dbReference>
<comment type="caution">
    <text evidence="3">The sequence shown here is derived from an EMBL/GenBank/DDBJ whole genome shotgun (WGS) entry which is preliminary data.</text>
</comment>
<dbReference type="eggNOG" id="ENOG5030M7X">
    <property type="taxonomic scope" value="Bacteria"/>
</dbReference>
<dbReference type="InterPro" id="IPR014719">
    <property type="entry name" value="Ribosomal_bL12_C/ClpS-like"/>
</dbReference>
<dbReference type="RefSeq" id="WP_009578586.1">
    <property type="nucleotide sequence ID" value="NZ_AMZN01000014.1"/>
</dbReference>
<organism evidence="3 4">
    <name type="scientific">Fulvivirga imtechensis AK7</name>
    <dbReference type="NCBI Taxonomy" id="1237149"/>
    <lineage>
        <taxon>Bacteria</taxon>
        <taxon>Pseudomonadati</taxon>
        <taxon>Bacteroidota</taxon>
        <taxon>Cytophagia</taxon>
        <taxon>Cytophagales</taxon>
        <taxon>Fulvivirgaceae</taxon>
        <taxon>Fulvivirga</taxon>
    </lineage>
</organism>
<accession>L8JXL5</accession>